<reference evidence="3 4" key="1">
    <citation type="submission" date="2020-07" db="EMBL/GenBank/DDBJ databases">
        <title>Sequencing the genomes of 1000 actinobacteria strains.</title>
        <authorList>
            <person name="Klenk H.-P."/>
        </authorList>
    </citation>
    <scope>NUCLEOTIDE SEQUENCE [LARGE SCALE GENOMIC DNA]</scope>
    <source>
        <strain evidence="3 4">DSM 26341</strain>
    </source>
</reference>
<dbReference type="AlphaFoldDB" id="A0A7Z0A996"/>
<comment type="similarity">
    <text evidence="1">Belongs to the WXG100 family.</text>
</comment>
<protein>
    <recommendedName>
        <fullName evidence="1">ESAT-6-like protein</fullName>
    </recommendedName>
</protein>
<dbReference type="Proteomes" id="UP000539111">
    <property type="component" value="Unassembled WGS sequence"/>
</dbReference>
<evidence type="ECO:0000313" key="3">
    <source>
        <dbReference type="EMBL" id="NYI65928.1"/>
    </source>
</evidence>
<keyword evidence="4" id="KW-1185">Reference proteome</keyword>
<dbReference type="Pfam" id="PF06013">
    <property type="entry name" value="WXG100"/>
    <property type="match status" value="1"/>
</dbReference>
<dbReference type="SUPFAM" id="SSF140453">
    <property type="entry name" value="EsxAB dimer-like"/>
    <property type="match status" value="1"/>
</dbReference>
<dbReference type="InterPro" id="IPR036689">
    <property type="entry name" value="ESAT-6-like_sf"/>
</dbReference>
<sequence length="96" mass="10461">MSSFEVDSERVHQASSAVGSSAAAVNTEVDTMMRHLTALEECWRGSASSSFQQVVAEWRSVQEKVRESLLNINQSLAAAGRGYAEVEAANTRLFSH</sequence>
<feature type="region of interest" description="Disordered" evidence="2">
    <location>
        <begin position="1"/>
        <end position="22"/>
    </location>
</feature>
<gene>
    <name evidence="3" type="ORF">BJY26_000234</name>
</gene>
<name>A0A7Z0A996_9MICO</name>
<dbReference type="RefSeq" id="WP_179424960.1">
    <property type="nucleotide sequence ID" value="NZ_JACBZP010000001.1"/>
</dbReference>
<organism evidence="3 4">
    <name type="scientific">Spelaeicoccus albus</name>
    <dbReference type="NCBI Taxonomy" id="1280376"/>
    <lineage>
        <taxon>Bacteria</taxon>
        <taxon>Bacillati</taxon>
        <taxon>Actinomycetota</taxon>
        <taxon>Actinomycetes</taxon>
        <taxon>Micrococcales</taxon>
        <taxon>Brevibacteriaceae</taxon>
        <taxon>Spelaeicoccus</taxon>
    </lineage>
</organism>
<evidence type="ECO:0000256" key="2">
    <source>
        <dbReference type="SAM" id="MobiDB-lite"/>
    </source>
</evidence>
<dbReference type="EMBL" id="JACBZP010000001">
    <property type="protein sequence ID" value="NYI65928.1"/>
    <property type="molecule type" value="Genomic_DNA"/>
</dbReference>
<dbReference type="InterPro" id="IPR010310">
    <property type="entry name" value="T7SS_ESAT-6-like"/>
</dbReference>
<proteinExistence type="inferred from homology"/>
<comment type="caution">
    <text evidence="3">The sequence shown here is derived from an EMBL/GenBank/DDBJ whole genome shotgun (WGS) entry which is preliminary data.</text>
</comment>
<evidence type="ECO:0000313" key="4">
    <source>
        <dbReference type="Proteomes" id="UP000539111"/>
    </source>
</evidence>
<dbReference type="Gene3D" id="1.10.287.1060">
    <property type="entry name" value="ESAT-6-like"/>
    <property type="match status" value="1"/>
</dbReference>
<evidence type="ECO:0000256" key="1">
    <source>
        <dbReference type="RuleBase" id="RU362001"/>
    </source>
</evidence>
<dbReference type="NCBIfam" id="TIGR03930">
    <property type="entry name" value="WXG100_ESAT6"/>
    <property type="match status" value="1"/>
</dbReference>
<accession>A0A7Z0A996</accession>